<reference evidence="1 2" key="1">
    <citation type="submission" date="2020-05" db="EMBL/GenBank/DDBJ databases">
        <title>Thioclava electrotropha strain Elox9 finished genome.</title>
        <authorList>
            <person name="Rowe A.R."/>
            <person name="Wilbanks E.G."/>
        </authorList>
    </citation>
    <scope>NUCLEOTIDE SEQUENCE [LARGE SCALE GENOMIC DNA]</scope>
    <source>
        <strain evidence="1 2">Elox9</strain>
    </source>
</reference>
<name>A0ABX6Z0J2_9RHOB</name>
<accession>A0ABX6Z0J2</accession>
<gene>
    <name evidence="1" type="ORF">AKL02_005395</name>
</gene>
<protein>
    <submittedName>
        <fullName evidence="1">Uncharacterized protein</fullName>
    </submittedName>
</protein>
<evidence type="ECO:0000313" key="1">
    <source>
        <dbReference type="EMBL" id="QPZ93104.1"/>
    </source>
</evidence>
<organism evidence="1 2">
    <name type="scientific">Thioclava electrotropha</name>
    <dbReference type="NCBI Taxonomy" id="1549850"/>
    <lineage>
        <taxon>Bacteria</taxon>
        <taxon>Pseudomonadati</taxon>
        <taxon>Pseudomonadota</taxon>
        <taxon>Alphaproteobacteria</taxon>
        <taxon>Rhodobacterales</taxon>
        <taxon>Paracoccaceae</taxon>
        <taxon>Thioclava</taxon>
    </lineage>
</organism>
<dbReference type="EMBL" id="CP053562">
    <property type="protein sequence ID" value="QPZ93104.1"/>
    <property type="molecule type" value="Genomic_DNA"/>
</dbReference>
<sequence length="152" mass="17124">MLLGISIKTINYRDARSGNFQKNLINRRGDMLIEAVTLHRRFPYAVLAALFFLDAGAARDGTNQRRSTFENAHQRLALFTGRDDPGGRDEQFEEFYLLLLDSGATQGRIKAFAVGEPTKEVAMEAVIDRLAELVALRNPDFYECVNGTIKRL</sequence>
<keyword evidence="2" id="KW-1185">Reference proteome</keyword>
<proteinExistence type="predicted"/>
<evidence type="ECO:0000313" key="2">
    <source>
        <dbReference type="Proteomes" id="UP000192422"/>
    </source>
</evidence>
<dbReference type="Proteomes" id="UP000192422">
    <property type="component" value="Chromosome"/>
</dbReference>